<dbReference type="EC" id="5.4.99.29" evidence="9"/>
<protein>
    <recommendedName>
        <fullName evidence="10">Dual-specificity RNA pseudouridine synthase RluA</fullName>
        <ecNumber evidence="8">5.4.99.28</ecNumber>
        <ecNumber evidence="9">5.4.99.29</ecNumber>
    </recommendedName>
    <alternativeName>
        <fullName evidence="11">23S rRNA pseudouridine(746) synthase</fullName>
    </alternativeName>
    <alternativeName>
        <fullName evidence="14">Ribosomal large subunit pseudouridine synthase A</fullName>
    </alternativeName>
    <alternativeName>
        <fullName evidence="13">rRNA pseudouridylate synthase A</fullName>
    </alternativeName>
    <alternativeName>
        <fullName evidence="15">rRNA-uridine isomerase A</fullName>
    </alternativeName>
    <alternativeName>
        <fullName evidence="12">tRNA pseudouridine(32) synthase</fullName>
    </alternativeName>
</protein>
<evidence type="ECO:0000259" key="16">
    <source>
        <dbReference type="Pfam" id="PF00849"/>
    </source>
</evidence>
<proteinExistence type="inferred from homology"/>
<dbReference type="InterPro" id="IPR006145">
    <property type="entry name" value="PsdUridine_synth_RsuA/RluA"/>
</dbReference>
<gene>
    <name evidence="17" type="ORF">V5J35_002975</name>
</gene>
<dbReference type="InterPro" id="IPR050188">
    <property type="entry name" value="RluA_PseudoU_synthase"/>
</dbReference>
<sequence>MTESAQTSERPVHIVPPCHEELRELYRDDHLVVVDKPAGLLSVPGRHPANFDSALSRLQAINPESRVVHRLDMSTSGVMVFALQADSHRALSRQFQDRLVSKGYTAEVWGTPAEQSGSVNLPMRCDWPNRPKQMVDHEQGKPALTHYTCINTCINTCSNQHQEASSQNSRVWLEPVTGRSHQLRVHMAELGHPILGCEFYAHPEAYEASARLNLHATRLTFTHPALKELMTFEVPAPF</sequence>
<evidence type="ECO:0000256" key="5">
    <source>
        <dbReference type="ARBA" id="ARBA00036184"/>
    </source>
</evidence>
<dbReference type="GO" id="GO:0160151">
    <property type="term" value="F:tRNA pseudouridine(32) synthase activity"/>
    <property type="evidence" value="ECO:0007669"/>
    <property type="project" value="UniProtKB-EC"/>
</dbReference>
<keyword evidence="18" id="KW-1185">Reference proteome</keyword>
<evidence type="ECO:0000256" key="4">
    <source>
        <dbReference type="ARBA" id="ARBA00023235"/>
    </source>
</evidence>
<dbReference type="EC" id="5.4.99.28" evidence="8"/>
<dbReference type="InterPro" id="IPR006224">
    <property type="entry name" value="PsdUridine_synth_RluA-like_CS"/>
</dbReference>
<dbReference type="SUPFAM" id="SSF55120">
    <property type="entry name" value="Pseudouridine synthase"/>
    <property type="match status" value="1"/>
</dbReference>
<evidence type="ECO:0000256" key="6">
    <source>
        <dbReference type="ARBA" id="ARBA00036916"/>
    </source>
</evidence>
<keyword evidence="3" id="KW-0819">tRNA processing</keyword>
<keyword evidence="2" id="KW-0698">rRNA processing</keyword>
<evidence type="ECO:0000256" key="7">
    <source>
        <dbReference type="ARBA" id="ARBA00037305"/>
    </source>
</evidence>
<evidence type="ECO:0000256" key="9">
    <source>
        <dbReference type="ARBA" id="ARBA00038945"/>
    </source>
</evidence>
<accession>A0ABV2SLL0</accession>
<evidence type="ECO:0000256" key="12">
    <source>
        <dbReference type="ARBA" id="ARBA00042372"/>
    </source>
</evidence>
<keyword evidence="4 17" id="KW-0413">Isomerase</keyword>
<comment type="similarity">
    <text evidence="1">Belongs to the pseudouridine synthase RluA family.</text>
</comment>
<evidence type="ECO:0000256" key="14">
    <source>
        <dbReference type="ARBA" id="ARBA00042883"/>
    </source>
</evidence>
<evidence type="ECO:0000256" key="8">
    <source>
        <dbReference type="ARBA" id="ARBA00038944"/>
    </source>
</evidence>
<dbReference type="PANTHER" id="PTHR21600">
    <property type="entry name" value="MITOCHONDRIAL RNA PSEUDOURIDINE SYNTHASE"/>
    <property type="match status" value="1"/>
</dbReference>
<evidence type="ECO:0000256" key="13">
    <source>
        <dbReference type="ARBA" id="ARBA00042844"/>
    </source>
</evidence>
<comment type="catalytic activity">
    <reaction evidence="5">
        <text>uridine(32) in tRNA = pseudouridine(32) in tRNA</text>
        <dbReference type="Rhea" id="RHEA:42544"/>
        <dbReference type="Rhea" id="RHEA-COMP:10107"/>
        <dbReference type="Rhea" id="RHEA-COMP:10108"/>
        <dbReference type="ChEBI" id="CHEBI:65314"/>
        <dbReference type="ChEBI" id="CHEBI:65315"/>
        <dbReference type="EC" id="5.4.99.28"/>
    </reaction>
</comment>
<evidence type="ECO:0000256" key="11">
    <source>
        <dbReference type="ARBA" id="ARBA00041266"/>
    </source>
</evidence>
<dbReference type="Proteomes" id="UP001549366">
    <property type="component" value="Unassembled WGS sequence"/>
</dbReference>
<evidence type="ECO:0000256" key="15">
    <source>
        <dbReference type="ARBA" id="ARBA00043143"/>
    </source>
</evidence>
<feature type="domain" description="Pseudouridine synthase RsuA/RluA-like" evidence="16">
    <location>
        <begin position="30"/>
        <end position="188"/>
    </location>
</feature>
<name>A0ABV2SLL0_9GAMM</name>
<comment type="catalytic activity">
    <reaction evidence="6">
        <text>uridine(746) in 23S rRNA = pseudouridine(746) in 23S rRNA</text>
        <dbReference type="Rhea" id="RHEA:42548"/>
        <dbReference type="Rhea" id="RHEA-COMP:10109"/>
        <dbReference type="Rhea" id="RHEA-COMP:10110"/>
        <dbReference type="ChEBI" id="CHEBI:65314"/>
        <dbReference type="ChEBI" id="CHEBI:65315"/>
        <dbReference type="EC" id="5.4.99.29"/>
    </reaction>
</comment>
<evidence type="ECO:0000256" key="10">
    <source>
        <dbReference type="ARBA" id="ARBA00039988"/>
    </source>
</evidence>
<evidence type="ECO:0000256" key="3">
    <source>
        <dbReference type="ARBA" id="ARBA00022694"/>
    </source>
</evidence>
<dbReference type="CDD" id="cd02869">
    <property type="entry name" value="PseudoU_synth_RluA_like"/>
    <property type="match status" value="1"/>
</dbReference>
<reference evidence="17 18" key="1">
    <citation type="submission" date="2024-06" db="EMBL/GenBank/DDBJ databases">
        <title>Genomic Encyclopedia of Type Strains, Phase V (KMG-V): Genome sequencing to study the core and pangenomes of soil and plant-associated prokaryotes.</title>
        <authorList>
            <person name="Whitman W."/>
        </authorList>
    </citation>
    <scope>NUCLEOTIDE SEQUENCE [LARGE SCALE GENOMIC DNA]</scope>
    <source>
        <strain evidence="17 18">NE40</strain>
    </source>
</reference>
<dbReference type="Gene3D" id="3.30.2350.10">
    <property type="entry name" value="Pseudouridine synthase"/>
    <property type="match status" value="1"/>
</dbReference>
<evidence type="ECO:0000256" key="1">
    <source>
        <dbReference type="ARBA" id="ARBA00010876"/>
    </source>
</evidence>
<comment type="caution">
    <text evidence="17">The sequence shown here is derived from an EMBL/GenBank/DDBJ whole genome shotgun (WGS) entry which is preliminary data.</text>
</comment>
<evidence type="ECO:0000313" key="17">
    <source>
        <dbReference type="EMBL" id="MET4757783.1"/>
    </source>
</evidence>
<dbReference type="PANTHER" id="PTHR21600:SF91">
    <property type="entry name" value="DUAL-SPECIFICITY RNA PSEUDOURIDINE SYNTHASE RLUA"/>
    <property type="match status" value="1"/>
</dbReference>
<dbReference type="InterPro" id="IPR020103">
    <property type="entry name" value="PsdUridine_synth_cat_dom_sf"/>
</dbReference>
<dbReference type="GO" id="GO:0160142">
    <property type="term" value="F:23S rRNA pseudouridine(746) synthase activity"/>
    <property type="evidence" value="ECO:0007669"/>
    <property type="project" value="UniProtKB-EC"/>
</dbReference>
<comment type="function">
    <text evidence="7">Dual specificity enzyme that catalyzes the synthesis of pseudouridine from uracil-746 in 23S ribosomal RNA and from uracil-32 in the anticodon stem and loop of transfer RNAs.</text>
</comment>
<evidence type="ECO:0000256" key="2">
    <source>
        <dbReference type="ARBA" id="ARBA00022552"/>
    </source>
</evidence>
<organism evidence="17 18">
    <name type="scientific">Endozoicomonas lisbonensis</name>
    <dbReference type="NCBI Taxonomy" id="3120522"/>
    <lineage>
        <taxon>Bacteria</taxon>
        <taxon>Pseudomonadati</taxon>
        <taxon>Pseudomonadota</taxon>
        <taxon>Gammaproteobacteria</taxon>
        <taxon>Oceanospirillales</taxon>
        <taxon>Endozoicomonadaceae</taxon>
        <taxon>Endozoicomonas</taxon>
    </lineage>
</organism>
<dbReference type="RefSeq" id="WP_354007912.1">
    <property type="nucleotide sequence ID" value="NZ_JBEWTA010000001.1"/>
</dbReference>
<dbReference type="EMBL" id="JBEWTB010000002">
    <property type="protein sequence ID" value="MET4757783.1"/>
    <property type="molecule type" value="Genomic_DNA"/>
</dbReference>
<evidence type="ECO:0000313" key="18">
    <source>
        <dbReference type="Proteomes" id="UP001549366"/>
    </source>
</evidence>
<dbReference type="PROSITE" id="PS01129">
    <property type="entry name" value="PSI_RLU"/>
    <property type="match status" value="1"/>
</dbReference>
<dbReference type="Pfam" id="PF00849">
    <property type="entry name" value="PseudoU_synth_2"/>
    <property type="match status" value="1"/>
</dbReference>